<sequence>MRKGFKEIERLGKFFHRQRYITDELYEEFREVHYPTAKYGFLQGHEQVKSYPARKKVISYLFRSGKVIWAFKLLYLHINFWSDKLESEQQKGFDNMPGFLSRGSVVKWKNICFAIAVIQSEVGYGFWKRLGLSIGDIALEG</sequence>
<dbReference type="EMBL" id="FTOD01000007">
    <property type="protein sequence ID" value="SIS90575.1"/>
    <property type="molecule type" value="Genomic_DNA"/>
</dbReference>
<name>A0A1N7MWS3_9BACL</name>
<evidence type="ECO:0000313" key="2">
    <source>
        <dbReference type="Proteomes" id="UP000186795"/>
    </source>
</evidence>
<protein>
    <submittedName>
        <fullName evidence="1">Uncharacterized protein</fullName>
    </submittedName>
</protein>
<organism evidence="1 2">
    <name type="scientific">Kroppenstedtia eburnea</name>
    <dbReference type="NCBI Taxonomy" id="714067"/>
    <lineage>
        <taxon>Bacteria</taxon>
        <taxon>Bacillati</taxon>
        <taxon>Bacillota</taxon>
        <taxon>Bacilli</taxon>
        <taxon>Bacillales</taxon>
        <taxon>Thermoactinomycetaceae</taxon>
        <taxon>Kroppenstedtia</taxon>
    </lineage>
</organism>
<gene>
    <name evidence="1" type="ORF">SAMN05421790_107104</name>
</gene>
<accession>A0A1N7MWS3</accession>
<dbReference type="AlphaFoldDB" id="A0A1N7MWS3"/>
<proteinExistence type="predicted"/>
<reference evidence="2" key="1">
    <citation type="submission" date="2017-01" db="EMBL/GenBank/DDBJ databases">
        <authorList>
            <person name="Varghese N."/>
            <person name="Submissions S."/>
        </authorList>
    </citation>
    <scope>NUCLEOTIDE SEQUENCE [LARGE SCALE GENOMIC DNA]</scope>
    <source>
        <strain evidence="2">DSM 45196</strain>
    </source>
</reference>
<evidence type="ECO:0000313" key="1">
    <source>
        <dbReference type="EMBL" id="SIS90575.1"/>
    </source>
</evidence>
<dbReference type="Proteomes" id="UP000186795">
    <property type="component" value="Unassembled WGS sequence"/>
</dbReference>
<keyword evidence="2" id="KW-1185">Reference proteome</keyword>